<dbReference type="PANTHER" id="PTHR37316">
    <property type="entry name" value="TEICHOIC ACID GLYCEROL-PHOSPHATE PRIMASE"/>
    <property type="match status" value="1"/>
</dbReference>
<dbReference type="AlphaFoldDB" id="A0A377HLA0"/>
<evidence type="ECO:0000313" key="8">
    <source>
        <dbReference type="Proteomes" id="UP000254512"/>
    </source>
</evidence>
<dbReference type="InterPro" id="IPR007554">
    <property type="entry name" value="Glycerophosphate_synth"/>
</dbReference>
<dbReference type="EC" id="2.7.8.12" evidence="7"/>
<dbReference type="InterPro" id="IPR051612">
    <property type="entry name" value="Teichoic_Acid_Biosynth"/>
</dbReference>
<evidence type="ECO:0000256" key="4">
    <source>
        <dbReference type="ARBA" id="ARBA00022679"/>
    </source>
</evidence>
<dbReference type="GO" id="GO:0019350">
    <property type="term" value="P:teichoic acid biosynthetic process"/>
    <property type="evidence" value="ECO:0007669"/>
    <property type="project" value="UniProtKB-KW"/>
</dbReference>
<organism evidence="7 8">
    <name type="scientific">Grimontia hollisae</name>
    <name type="common">Vibrio hollisae</name>
    <dbReference type="NCBI Taxonomy" id="673"/>
    <lineage>
        <taxon>Bacteria</taxon>
        <taxon>Pseudomonadati</taxon>
        <taxon>Pseudomonadota</taxon>
        <taxon>Gammaproteobacteria</taxon>
        <taxon>Vibrionales</taxon>
        <taxon>Vibrionaceae</taxon>
        <taxon>Grimontia</taxon>
    </lineage>
</organism>
<dbReference type="InterPro" id="IPR043148">
    <property type="entry name" value="TagF_C"/>
</dbReference>
<evidence type="ECO:0000256" key="2">
    <source>
        <dbReference type="ARBA" id="ARBA00010488"/>
    </source>
</evidence>
<dbReference type="SUPFAM" id="SSF53756">
    <property type="entry name" value="UDP-Glycosyltransferase/glycogen phosphorylase"/>
    <property type="match status" value="1"/>
</dbReference>
<dbReference type="Proteomes" id="UP000254512">
    <property type="component" value="Unassembled WGS sequence"/>
</dbReference>
<gene>
    <name evidence="7" type="primary">tagF_1</name>
    <name evidence="7" type="ORF">NCTC11645_01261</name>
</gene>
<keyword evidence="3" id="KW-1003">Cell membrane</keyword>
<dbReference type="Gene3D" id="3.40.50.12580">
    <property type="match status" value="1"/>
</dbReference>
<reference evidence="7 8" key="1">
    <citation type="submission" date="2018-06" db="EMBL/GenBank/DDBJ databases">
        <authorList>
            <consortium name="Pathogen Informatics"/>
            <person name="Doyle S."/>
        </authorList>
    </citation>
    <scope>NUCLEOTIDE SEQUENCE [LARGE SCALE GENOMIC DNA]</scope>
    <source>
        <strain evidence="7 8">NCTC11645</strain>
    </source>
</reference>
<dbReference type="GO" id="GO:0005886">
    <property type="term" value="C:plasma membrane"/>
    <property type="evidence" value="ECO:0007669"/>
    <property type="project" value="UniProtKB-SubCell"/>
</dbReference>
<comment type="similarity">
    <text evidence="2">Belongs to the CDP-glycerol glycerophosphotransferase family.</text>
</comment>
<dbReference type="Gene3D" id="3.40.50.11820">
    <property type="match status" value="1"/>
</dbReference>
<keyword evidence="6" id="KW-0472">Membrane</keyword>
<sequence>MITIIKRIMRWVRIDYQVKWLTIYARMTLFWLKYRDVTVEKSIVFESFKGMKISDSPLAIFNIIKYMSEFEDYIFYWVVNEPKSEKNPLTHPRVKYIRSGTPSYALAYARSRFWISNCVIPLHFKKKMNQTYIQCWHGTPLKKIGLDVEYDKNELHSKRFLDFAFKLDSSRYDYIVSPSGYASEKFKSAFSLTEKTKIIESGYPRNDELSLHRNDNMYKLEIKKKLDLIGVKKIILFCPTFRDEHYRSKKKSIWYDSLLKLSTAVGEDSVILFRSHYYDSSTIPTVKNLIDVSRLDSVNELFLVSDCLISDYSSVIFDYAILDKPIYIFSKDYNFYKNSTRGMYFDLSEVYGFKVYNNENTIATAIFEELHQECSIKLKSDFCKNEDGGAANRVIRKVISIEKERGNLV</sequence>
<protein>
    <submittedName>
        <fullName evidence="7">CDP-glycerol:poly(Glycerophosphate) glycerophosphotransferase</fullName>
        <ecNumber evidence="7">2.7.8.12</ecNumber>
    </submittedName>
</protein>
<accession>A0A377HLA0</accession>
<name>A0A377HLA0_GRIHO</name>
<evidence type="ECO:0000256" key="3">
    <source>
        <dbReference type="ARBA" id="ARBA00022475"/>
    </source>
</evidence>
<evidence type="ECO:0000256" key="6">
    <source>
        <dbReference type="ARBA" id="ARBA00023136"/>
    </source>
</evidence>
<keyword evidence="5" id="KW-0777">Teichoic acid biosynthesis</keyword>
<evidence type="ECO:0000313" key="7">
    <source>
        <dbReference type="EMBL" id="STO56886.1"/>
    </source>
</evidence>
<evidence type="ECO:0000256" key="1">
    <source>
        <dbReference type="ARBA" id="ARBA00004202"/>
    </source>
</evidence>
<evidence type="ECO:0000256" key="5">
    <source>
        <dbReference type="ARBA" id="ARBA00022944"/>
    </source>
</evidence>
<dbReference type="Pfam" id="PF04464">
    <property type="entry name" value="Glyphos_transf"/>
    <property type="match status" value="1"/>
</dbReference>
<dbReference type="GO" id="GO:0047355">
    <property type="term" value="F:CDP-glycerol glycerophosphotransferase activity"/>
    <property type="evidence" value="ECO:0007669"/>
    <property type="project" value="UniProtKB-EC"/>
</dbReference>
<dbReference type="RefSeq" id="WP_115659547.1">
    <property type="nucleotide sequence ID" value="NZ_JARGYG010000051.1"/>
</dbReference>
<proteinExistence type="inferred from homology"/>
<dbReference type="EMBL" id="UGHD01000002">
    <property type="protein sequence ID" value="STO56886.1"/>
    <property type="molecule type" value="Genomic_DNA"/>
</dbReference>
<dbReference type="PANTHER" id="PTHR37316:SF3">
    <property type="entry name" value="TEICHOIC ACID GLYCEROL-PHOSPHATE TRANSFERASE"/>
    <property type="match status" value="1"/>
</dbReference>
<comment type="subcellular location">
    <subcellularLocation>
        <location evidence="1">Cell membrane</location>
        <topology evidence="1">Peripheral membrane protein</topology>
    </subcellularLocation>
</comment>
<dbReference type="InterPro" id="IPR043149">
    <property type="entry name" value="TagF_N"/>
</dbReference>
<keyword evidence="4 7" id="KW-0808">Transferase</keyword>